<name>A0A4Y1ZYP3_ARAVE</name>
<evidence type="ECO:0000313" key="2">
    <source>
        <dbReference type="Proteomes" id="UP000499080"/>
    </source>
</evidence>
<evidence type="ECO:0000313" key="1">
    <source>
        <dbReference type="EMBL" id="GBL72631.1"/>
    </source>
</evidence>
<proteinExistence type="predicted"/>
<dbReference type="EMBL" id="BGPR01000002">
    <property type="protein sequence ID" value="GBL72631.1"/>
    <property type="molecule type" value="Genomic_DNA"/>
</dbReference>
<organism evidence="1 2">
    <name type="scientific">Araneus ventricosus</name>
    <name type="common">Orbweaver spider</name>
    <name type="synonym">Epeira ventricosa</name>
    <dbReference type="NCBI Taxonomy" id="182803"/>
    <lineage>
        <taxon>Eukaryota</taxon>
        <taxon>Metazoa</taxon>
        <taxon>Ecdysozoa</taxon>
        <taxon>Arthropoda</taxon>
        <taxon>Chelicerata</taxon>
        <taxon>Arachnida</taxon>
        <taxon>Araneae</taxon>
        <taxon>Araneomorphae</taxon>
        <taxon>Entelegynae</taxon>
        <taxon>Araneoidea</taxon>
        <taxon>Araneidae</taxon>
        <taxon>Araneus</taxon>
    </lineage>
</organism>
<gene>
    <name evidence="1" type="ORF">AVEN_127887_1</name>
</gene>
<keyword evidence="2" id="KW-1185">Reference proteome</keyword>
<dbReference type="AlphaFoldDB" id="A0A4Y1ZYP3"/>
<protein>
    <submittedName>
        <fullName evidence="1">Uncharacterized protein</fullName>
    </submittedName>
</protein>
<accession>A0A4Y1ZYP3</accession>
<sequence length="94" mass="10605">MSFFSSLTTRSRCRLAIRSLLRSRTVSGSKRESTEDPSGLLRIKSYVVAKPPKAGVVRKFGEMCQIRCRPRHQVQVQNTRSVLKCLSCSFKTGL</sequence>
<dbReference type="Proteomes" id="UP000499080">
    <property type="component" value="Unassembled WGS sequence"/>
</dbReference>
<reference evidence="1 2" key="1">
    <citation type="journal article" date="2019" name="Sci. Rep.">
        <title>Orb-weaving spider Araneus ventricosus genome elucidates the spidroin gene catalogue.</title>
        <authorList>
            <person name="Kono N."/>
            <person name="Nakamura H."/>
            <person name="Ohtoshi R."/>
            <person name="Moran D.A.P."/>
            <person name="Shinohara A."/>
            <person name="Yoshida Y."/>
            <person name="Fujiwara M."/>
            <person name="Mori M."/>
            <person name="Tomita M."/>
            <person name="Arakawa K."/>
        </authorList>
    </citation>
    <scope>NUCLEOTIDE SEQUENCE [LARGE SCALE GENOMIC DNA]</scope>
</reference>
<comment type="caution">
    <text evidence="1">The sequence shown here is derived from an EMBL/GenBank/DDBJ whole genome shotgun (WGS) entry which is preliminary data.</text>
</comment>